<dbReference type="SUPFAM" id="SSF69593">
    <property type="entry name" value="Glycerol-3-phosphate (1)-acyltransferase"/>
    <property type="match status" value="1"/>
</dbReference>
<dbReference type="PANTHER" id="PTHR10434">
    <property type="entry name" value="1-ACYL-SN-GLYCEROL-3-PHOSPHATE ACYLTRANSFERASE"/>
    <property type="match status" value="1"/>
</dbReference>
<keyword evidence="1 5" id="KW-0808">Transferase</keyword>
<proteinExistence type="predicted"/>
<dbReference type="CDD" id="cd07989">
    <property type="entry name" value="LPLAT_AGPAT-like"/>
    <property type="match status" value="1"/>
</dbReference>
<dbReference type="GO" id="GO:0003841">
    <property type="term" value="F:1-acylglycerol-3-phosphate O-acyltransferase activity"/>
    <property type="evidence" value="ECO:0007669"/>
    <property type="project" value="TreeGrafter"/>
</dbReference>
<organism evidence="5 6">
    <name type="scientific">Mycolicibacter sinensis (strain JDM601)</name>
    <name type="common">Mycobacterium sinense</name>
    <dbReference type="NCBI Taxonomy" id="875328"/>
    <lineage>
        <taxon>Bacteria</taxon>
        <taxon>Bacillati</taxon>
        <taxon>Actinomycetota</taxon>
        <taxon>Actinomycetes</taxon>
        <taxon>Mycobacteriales</taxon>
        <taxon>Mycobacteriaceae</taxon>
        <taxon>Mycolicibacter</taxon>
    </lineage>
</organism>
<evidence type="ECO:0000256" key="2">
    <source>
        <dbReference type="ARBA" id="ARBA00023315"/>
    </source>
</evidence>
<dbReference type="AlphaFoldDB" id="A0A1A2EJ70"/>
<keyword evidence="2 5" id="KW-0012">Acyltransferase</keyword>
<evidence type="ECO:0000256" key="1">
    <source>
        <dbReference type="ARBA" id="ARBA00022679"/>
    </source>
</evidence>
<dbReference type="PANTHER" id="PTHR10434:SF55">
    <property type="entry name" value="POSSIBLE ACYLTRANSFERASE"/>
    <property type="match status" value="1"/>
</dbReference>
<dbReference type="RefSeq" id="WP_064854861.1">
    <property type="nucleotide sequence ID" value="NZ_LZIM01000036.1"/>
</dbReference>
<accession>A0A1A2EJ70</accession>
<evidence type="ECO:0000313" key="5">
    <source>
        <dbReference type="EMBL" id="OBG07177.1"/>
    </source>
</evidence>
<evidence type="ECO:0000259" key="4">
    <source>
        <dbReference type="SMART" id="SM00563"/>
    </source>
</evidence>
<reference evidence="6" key="1">
    <citation type="submission" date="2016-06" db="EMBL/GenBank/DDBJ databases">
        <authorList>
            <person name="Sutton G."/>
            <person name="Brinkac L."/>
            <person name="Sanka R."/>
            <person name="Adams M."/>
            <person name="Lau E."/>
            <person name="Mehaffy C."/>
            <person name="Tameris M."/>
            <person name="Hatherill M."/>
            <person name="Hanekom W."/>
            <person name="Mahomed H."/>
            <person name="Mcshane H."/>
        </authorList>
    </citation>
    <scope>NUCLEOTIDE SEQUENCE [LARGE SCALE GENOMIC DNA]</scope>
    <source>
        <strain evidence="6">852014-51077_SCH5608930-a</strain>
    </source>
</reference>
<dbReference type="EMBL" id="LZIN01000039">
    <property type="protein sequence ID" value="OBG07177.1"/>
    <property type="molecule type" value="Genomic_DNA"/>
</dbReference>
<name>A0A1A2EJ70_MYCSD</name>
<feature type="region of interest" description="Disordered" evidence="3">
    <location>
        <begin position="225"/>
        <end position="262"/>
    </location>
</feature>
<dbReference type="GO" id="GO:0005886">
    <property type="term" value="C:plasma membrane"/>
    <property type="evidence" value="ECO:0007669"/>
    <property type="project" value="TreeGrafter"/>
</dbReference>
<dbReference type="GO" id="GO:0006654">
    <property type="term" value="P:phosphatidic acid biosynthetic process"/>
    <property type="evidence" value="ECO:0007669"/>
    <property type="project" value="TreeGrafter"/>
</dbReference>
<dbReference type="Pfam" id="PF01553">
    <property type="entry name" value="Acyltransferase"/>
    <property type="match status" value="1"/>
</dbReference>
<feature type="domain" description="Phospholipid/glycerol acyltransferase" evidence="4">
    <location>
        <begin position="37"/>
        <end position="153"/>
    </location>
</feature>
<dbReference type="OrthoDB" id="3210041at2"/>
<feature type="compositionally biased region" description="Basic and acidic residues" evidence="3">
    <location>
        <begin position="233"/>
        <end position="248"/>
    </location>
</feature>
<dbReference type="SMART" id="SM00563">
    <property type="entry name" value="PlsC"/>
    <property type="match status" value="1"/>
</dbReference>
<protein>
    <submittedName>
        <fullName evidence="5">Acyltransferase</fullName>
    </submittedName>
</protein>
<comment type="caution">
    <text evidence="5">The sequence shown here is derived from an EMBL/GenBank/DDBJ whole genome shotgun (WGS) entry which is preliminary data.</text>
</comment>
<evidence type="ECO:0000256" key="3">
    <source>
        <dbReference type="SAM" id="MobiDB-lite"/>
    </source>
</evidence>
<sequence length="262" mass="28732">MEPWYGSVATTARTLWRFQGVKITVTGAHNIPASGGAVVAINHTGYLDFAFAGLAAYDNKPRRRVRFMAKKETFDNRFTGPIMRGCRHIPVDRGQGADAYASAVDYLRAGELVGVYPEATISRSFELKEFKSGAARMALEAQVPIIPHIVWGAQRVWTKDHPRRLGRSKVPISVAVGEPIPPTLSVEDLRDLLQTRMQHLLEQTQDAYPEHPAGEFWVPHRLGGGAPTPAEALRLDAEEAARKAEARAARHPQPPTATGAAE</sequence>
<dbReference type="Proteomes" id="UP000093985">
    <property type="component" value="Unassembled WGS sequence"/>
</dbReference>
<evidence type="ECO:0000313" key="6">
    <source>
        <dbReference type="Proteomes" id="UP000093985"/>
    </source>
</evidence>
<dbReference type="InterPro" id="IPR002123">
    <property type="entry name" value="Plipid/glycerol_acylTrfase"/>
</dbReference>
<gene>
    <name evidence="5" type="ORF">A5771_07325</name>
</gene>